<dbReference type="InterPro" id="IPR004265">
    <property type="entry name" value="Dirigent"/>
</dbReference>
<dbReference type="PANTHER" id="PTHR21495">
    <property type="entry name" value="NUCLEOPORIN-RELATED"/>
    <property type="match status" value="1"/>
</dbReference>
<dbReference type="STRING" id="15368.I1ITY8"/>
<keyword evidence="4" id="KW-0052">Apoplast</keyword>
<comment type="similarity">
    <text evidence="1 4">Belongs to the plant dirigent protein family.</text>
</comment>
<gene>
    <name evidence="6" type="primary">LOC104584766</name>
    <name evidence="5" type="ORF">BRADI_4g41300v3</name>
</gene>
<feature type="signal peptide" evidence="4">
    <location>
        <begin position="1"/>
        <end position="18"/>
    </location>
</feature>
<dbReference type="GeneID" id="104584766"/>
<reference evidence="5" key="2">
    <citation type="submission" date="2017-06" db="EMBL/GenBank/DDBJ databases">
        <title>WGS assembly of Brachypodium distachyon.</title>
        <authorList>
            <consortium name="The International Brachypodium Initiative"/>
            <person name="Lucas S."/>
            <person name="Harmon-Smith M."/>
            <person name="Lail K."/>
            <person name="Tice H."/>
            <person name="Grimwood J."/>
            <person name="Bruce D."/>
            <person name="Barry K."/>
            <person name="Shu S."/>
            <person name="Lindquist E."/>
            <person name="Wang M."/>
            <person name="Pitluck S."/>
            <person name="Vogel J.P."/>
            <person name="Garvin D.F."/>
            <person name="Mockler T.C."/>
            <person name="Schmutz J."/>
            <person name="Rokhsar D."/>
            <person name="Bevan M.W."/>
        </authorList>
    </citation>
    <scope>NUCLEOTIDE SEQUENCE</scope>
    <source>
        <strain evidence="5">Bd21</strain>
    </source>
</reference>
<dbReference type="OrthoDB" id="1864232at2759"/>
<dbReference type="Gene3D" id="2.40.480.10">
    <property type="entry name" value="Allene oxide cyclase-like"/>
    <property type="match status" value="1"/>
</dbReference>
<accession>I1ITY8</accession>
<dbReference type="EMBL" id="CM000883">
    <property type="protein sequence ID" value="KQJ92028.1"/>
    <property type="molecule type" value="Genomic_DNA"/>
</dbReference>
<feature type="chain" id="PRO_5013982836" description="Dirigent protein" evidence="4">
    <location>
        <begin position="19"/>
        <end position="173"/>
    </location>
</feature>
<comment type="subcellular location">
    <subcellularLocation>
        <location evidence="4">Secreted</location>
        <location evidence="4">Extracellular space</location>
        <location evidence="4">Apoplast</location>
    </subcellularLocation>
</comment>
<dbReference type="GO" id="GO:0048046">
    <property type="term" value="C:apoplast"/>
    <property type="evidence" value="ECO:0007669"/>
    <property type="project" value="UniProtKB-SubCell"/>
</dbReference>
<keyword evidence="4" id="KW-0732">Signal</keyword>
<dbReference type="OMA" id="APTTKFS"/>
<dbReference type="RefSeq" id="XP_010238661.1">
    <property type="nucleotide sequence ID" value="XM_010240359.3"/>
</dbReference>
<dbReference type="HOGENOM" id="CLU_087111_2_0_1"/>
<reference evidence="5 6" key="1">
    <citation type="journal article" date="2010" name="Nature">
        <title>Genome sequencing and analysis of the model grass Brachypodium distachyon.</title>
        <authorList>
            <consortium name="International Brachypodium Initiative"/>
        </authorList>
    </citation>
    <scope>NUCLEOTIDE SEQUENCE [LARGE SCALE GENOMIC DNA]</scope>
    <source>
        <strain evidence="5 6">Bd21</strain>
    </source>
</reference>
<keyword evidence="7" id="KW-1185">Reference proteome</keyword>
<sequence>MAAIVLFVFVLLATAAHATQSSAPPPSTTHIKLYAHEVVSGRHPTAVTVARAPTTKASKTFFGEVFVMDDILTTAADDTGKPVGRAQGTYCSASRDSFTLLMDVTFVFTAGEFNGSSLGIVGRNDVRADVRELPVVGGTGVFRWARGYAQLSTSKFDLKSGDSTIEYNIFVRH</sequence>
<dbReference type="AlphaFoldDB" id="I1ITY8"/>
<dbReference type="Pfam" id="PF03018">
    <property type="entry name" value="Dirigent"/>
    <property type="match status" value="1"/>
</dbReference>
<comment type="function">
    <text evidence="4">Dirigent proteins impart stereoselectivity on the phenoxy radical-coupling reaction, yielding optically active lignans from two molecules of coniferyl alcohol in the biosynthesis of lignans, flavonolignans, and alkaloids and thus plays a central role in plant secondary metabolism.</text>
</comment>
<evidence type="ECO:0000256" key="1">
    <source>
        <dbReference type="ARBA" id="ARBA00010746"/>
    </source>
</evidence>
<dbReference type="KEGG" id="bdi:104584766"/>
<dbReference type="GO" id="GO:0009699">
    <property type="term" value="P:phenylpropanoid biosynthetic process"/>
    <property type="evidence" value="ECO:0007669"/>
    <property type="project" value="UniProtKB-ARBA"/>
</dbReference>
<evidence type="ECO:0000256" key="2">
    <source>
        <dbReference type="ARBA" id="ARBA00011738"/>
    </source>
</evidence>
<proteinExistence type="inferred from homology"/>
<evidence type="ECO:0000256" key="3">
    <source>
        <dbReference type="ARBA" id="ARBA00022525"/>
    </source>
</evidence>
<comment type="subunit">
    <text evidence="2 4">Homodimer.</text>
</comment>
<name>I1ITY8_BRADI</name>
<evidence type="ECO:0000313" key="6">
    <source>
        <dbReference type="EnsemblPlants" id="KQJ92028"/>
    </source>
</evidence>
<protein>
    <recommendedName>
        <fullName evidence="4">Dirigent protein</fullName>
    </recommendedName>
</protein>
<evidence type="ECO:0000313" key="5">
    <source>
        <dbReference type="EMBL" id="KQJ92028.1"/>
    </source>
</evidence>
<keyword evidence="3 4" id="KW-0964">Secreted</keyword>
<dbReference type="Proteomes" id="UP000008810">
    <property type="component" value="Chromosome 4"/>
</dbReference>
<evidence type="ECO:0000313" key="7">
    <source>
        <dbReference type="Proteomes" id="UP000008810"/>
    </source>
</evidence>
<organism evidence="5">
    <name type="scientific">Brachypodium distachyon</name>
    <name type="common">Purple false brome</name>
    <name type="synonym">Trachynia distachya</name>
    <dbReference type="NCBI Taxonomy" id="15368"/>
    <lineage>
        <taxon>Eukaryota</taxon>
        <taxon>Viridiplantae</taxon>
        <taxon>Streptophyta</taxon>
        <taxon>Embryophyta</taxon>
        <taxon>Tracheophyta</taxon>
        <taxon>Spermatophyta</taxon>
        <taxon>Magnoliopsida</taxon>
        <taxon>Liliopsida</taxon>
        <taxon>Poales</taxon>
        <taxon>Poaceae</taxon>
        <taxon>BOP clade</taxon>
        <taxon>Pooideae</taxon>
        <taxon>Stipodae</taxon>
        <taxon>Brachypodieae</taxon>
        <taxon>Brachypodium</taxon>
    </lineage>
</organism>
<dbReference type="InterPro" id="IPR044859">
    <property type="entry name" value="Allene_oxi_cyc_Dirigent"/>
</dbReference>
<dbReference type="Gramene" id="KQJ92028">
    <property type="protein sequence ID" value="KQJ92028"/>
    <property type="gene ID" value="BRADI_4g41300v3"/>
</dbReference>
<reference evidence="6" key="3">
    <citation type="submission" date="2018-08" db="UniProtKB">
        <authorList>
            <consortium name="EnsemblPlants"/>
        </authorList>
    </citation>
    <scope>IDENTIFICATION</scope>
    <source>
        <strain evidence="6">cv. Bd21</strain>
    </source>
</reference>
<dbReference type="eggNOG" id="ENOG502RXST">
    <property type="taxonomic scope" value="Eukaryota"/>
</dbReference>
<evidence type="ECO:0000256" key="4">
    <source>
        <dbReference type="RuleBase" id="RU363099"/>
    </source>
</evidence>
<dbReference type="EnsemblPlants" id="KQJ92028">
    <property type="protein sequence ID" value="KQJ92028"/>
    <property type="gene ID" value="BRADI_4g41300v3"/>
</dbReference>